<evidence type="ECO:0008006" key="4">
    <source>
        <dbReference type="Google" id="ProtNLM"/>
    </source>
</evidence>
<name>A0ABR7LA64_9PSEU</name>
<dbReference type="Proteomes" id="UP000734823">
    <property type="component" value="Unassembled WGS sequence"/>
</dbReference>
<evidence type="ECO:0000313" key="3">
    <source>
        <dbReference type="Proteomes" id="UP000734823"/>
    </source>
</evidence>
<protein>
    <recommendedName>
        <fullName evidence="4">Transposase</fullName>
    </recommendedName>
</protein>
<evidence type="ECO:0000256" key="1">
    <source>
        <dbReference type="SAM" id="MobiDB-lite"/>
    </source>
</evidence>
<comment type="caution">
    <text evidence="2">The sequence shown here is derived from an EMBL/GenBank/DDBJ whole genome shotgun (WGS) entry which is preliminary data.</text>
</comment>
<evidence type="ECO:0000313" key="2">
    <source>
        <dbReference type="EMBL" id="MBC6449433.1"/>
    </source>
</evidence>
<gene>
    <name evidence="2" type="ORF">GPZ80_19915</name>
</gene>
<dbReference type="EMBL" id="JABVED010000011">
    <property type="protein sequence ID" value="MBC6449433.1"/>
    <property type="molecule type" value="Genomic_DNA"/>
</dbReference>
<feature type="region of interest" description="Disordered" evidence="1">
    <location>
        <begin position="255"/>
        <end position="274"/>
    </location>
</feature>
<feature type="region of interest" description="Disordered" evidence="1">
    <location>
        <begin position="147"/>
        <end position="179"/>
    </location>
</feature>
<reference evidence="2 3" key="1">
    <citation type="submission" date="2020-06" db="EMBL/GenBank/DDBJ databases">
        <title>Actinokineospora xiongansis sp. nov., isolated from soil of Baiyangdian.</title>
        <authorList>
            <person name="Zhang X."/>
        </authorList>
    </citation>
    <scope>NUCLEOTIDE SEQUENCE [LARGE SCALE GENOMIC DNA]</scope>
    <source>
        <strain evidence="2 3">HBU206404</strain>
    </source>
</reference>
<proteinExistence type="predicted"/>
<accession>A0ABR7LA64</accession>
<dbReference type="SUPFAM" id="SSF57997">
    <property type="entry name" value="Tropomyosin"/>
    <property type="match status" value="1"/>
</dbReference>
<organism evidence="2 3">
    <name type="scientific">Actinokineospora xionganensis</name>
    <dbReference type="NCBI Taxonomy" id="2684470"/>
    <lineage>
        <taxon>Bacteria</taxon>
        <taxon>Bacillati</taxon>
        <taxon>Actinomycetota</taxon>
        <taxon>Actinomycetes</taxon>
        <taxon>Pseudonocardiales</taxon>
        <taxon>Pseudonocardiaceae</taxon>
        <taxon>Actinokineospora</taxon>
    </lineage>
</organism>
<dbReference type="RefSeq" id="WP_187222200.1">
    <property type="nucleotide sequence ID" value="NZ_JABVED010000011.1"/>
</dbReference>
<sequence>MSVDDLYGLPREEFIPARRELARQAREAGDKEGAAAIEKLAKPTTAAWLVNRLAREHPDEIESLVSLGDELREATGNASGSELRALTRQRTELIGKLVGLAGGAKLTDAITRELEDMFTAAVATPEAAEVLRAGRITTARDLAIAPTWPGLTLSPPSKPAAKKPAEKPKPRAKADDERARKAAARQALADAKAQVKAAEAERAAADKAIRKAEDAVTAAEKRVRDLNAELDAAELAELEARRALQLARREAKEAERAAGLAWRKMQQVEESSGG</sequence>
<keyword evidence="3" id="KW-1185">Reference proteome</keyword>
<feature type="compositionally biased region" description="Basic and acidic residues" evidence="1">
    <location>
        <begin position="163"/>
        <end position="179"/>
    </location>
</feature>